<name>A0A2U2PIX3_9SPHI</name>
<dbReference type="AlphaFoldDB" id="A0A2U2PIX3"/>
<feature type="signal peptide" evidence="1">
    <location>
        <begin position="1"/>
        <end position="22"/>
    </location>
</feature>
<feature type="chain" id="PRO_5015508131" description="Lipoprotein" evidence="1">
    <location>
        <begin position="23"/>
        <end position="187"/>
    </location>
</feature>
<dbReference type="RefSeq" id="WP_109415287.1">
    <property type="nucleotide sequence ID" value="NZ_QEAS01000005.1"/>
</dbReference>
<evidence type="ECO:0000256" key="1">
    <source>
        <dbReference type="SAM" id="SignalP"/>
    </source>
</evidence>
<reference evidence="2 3" key="1">
    <citation type="submission" date="2018-04" db="EMBL/GenBank/DDBJ databases">
        <title>Pedobacter chongqingensis sp. nov., isolated from a rottenly hemp rope.</title>
        <authorList>
            <person name="Cai Y."/>
        </authorList>
    </citation>
    <scope>NUCLEOTIDE SEQUENCE [LARGE SCALE GENOMIC DNA]</scope>
    <source>
        <strain evidence="2 3">FJ4-8</strain>
    </source>
</reference>
<keyword evidence="3" id="KW-1185">Reference proteome</keyword>
<dbReference type="PROSITE" id="PS51257">
    <property type="entry name" value="PROKAR_LIPOPROTEIN"/>
    <property type="match status" value="1"/>
</dbReference>
<accession>A0A2U2PIX3</accession>
<protein>
    <recommendedName>
        <fullName evidence="4">Lipoprotein</fullName>
    </recommendedName>
</protein>
<organism evidence="2 3">
    <name type="scientific">Pararcticibacter amylolyticus</name>
    <dbReference type="NCBI Taxonomy" id="2173175"/>
    <lineage>
        <taxon>Bacteria</taxon>
        <taxon>Pseudomonadati</taxon>
        <taxon>Bacteroidota</taxon>
        <taxon>Sphingobacteriia</taxon>
        <taxon>Sphingobacteriales</taxon>
        <taxon>Sphingobacteriaceae</taxon>
        <taxon>Pararcticibacter</taxon>
    </lineage>
</organism>
<comment type="caution">
    <text evidence="2">The sequence shown here is derived from an EMBL/GenBank/DDBJ whole genome shotgun (WGS) entry which is preliminary data.</text>
</comment>
<evidence type="ECO:0008006" key="4">
    <source>
        <dbReference type="Google" id="ProtNLM"/>
    </source>
</evidence>
<gene>
    <name evidence="2" type="ORF">DDR33_08230</name>
</gene>
<dbReference type="EMBL" id="QEAS01000005">
    <property type="protein sequence ID" value="PWG81345.1"/>
    <property type="molecule type" value="Genomic_DNA"/>
</dbReference>
<dbReference type="OrthoDB" id="1431329at2"/>
<dbReference type="Proteomes" id="UP000245647">
    <property type="component" value="Unassembled WGS sequence"/>
</dbReference>
<proteinExistence type="predicted"/>
<evidence type="ECO:0000313" key="3">
    <source>
        <dbReference type="Proteomes" id="UP000245647"/>
    </source>
</evidence>
<keyword evidence="1" id="KW-0732">Signal</keyword>
<evidence type="ECO:0000313" key="2">
    <source>
        <dbReference type="EMBL" id="PWG81345.1"/>
    </source>
</evidence>
<sequence>MKIMLACIGMTLLITASCTSQITTKTGLQEYIGDKKNGLISEVNCTGGITLKMRYIPAILLDPKLDTNKGYYFLFTFSRNGKELLPQLDNDSYSEILNVLSFRMPGYISLVSQNTSLIEPEACFFQQTFGLTGGNELLIVFSQEEMKNAGRFEIKINEFGLNLGPQTFQFDEDALKKVTEISGKLKI</sequence>